<sequence>MDHDTPVSRPIEFPVQQQLEAYNARDIDAFMQWWAEDCPYYAFPSQLLAHGTAQIRERHLARFQESNLRGELLHRSVVGNLVVDHERVTRTFAEGPGEVEVLAVYEVSEGKIAKAWFKIGAPRLHSER</sequence>
<reference evidence="2" key="1">
    <citation type="submission" date="2020-10" db="EMBL/GenBank/DDBJ databases">
        <title>Phylogeny of dyella-like bacteria.</title>
        <authorList>
            <person name="Fu J."/>
        </authorList>
    </citation>
    <scope>NUCLEOTIDE SEQUENCE</scope>
    <source>
        <strain evidence="2">DHON07</strain>
    </source>
</reference>
<evidence type="ECO:0000313" key="3">
    <source>
        <dbReference type="Proteomes" id="UP001430193"/>
    </source>
</evidence>
<name>A0ABS2KKL5_9GAMM</name>
<evidence type="ECO:0000259" key="1">
    <source>
        <dbReference type="Pfam" id="PF12680"/>
    </source>
</evidence>
<keyword evidence="3" id="KW-1185">Reference proteome</keyword>
<dbReference type="Pfam" id="PF12680">
    <property type="entry name" value="SnoaL_2"/>
    <property type="match status" value="1"/>
</dbReference>
<dbReference type="InterPro" id="IPR037401">
    <property type="entry name" value="SnoaL-like"/>
</dbReference>
<gene>
    <name evidence="2" type="ORF">ISS99_18145</name>
</gene>
<dbReference type="Proteomes" id="UP001430193">
    <property type="component" value="Unassembled WGS sequence"/>
</dbReference>
<feature type="domain" description="SnoaL-like" evidence="1">
    <location>
        <begin position="15"/>
        <end position="114"/>
    </location>
</feature>
<protein>
    <submittedName>
        <fullName evidence="2">Nuclear transport factor 2 family protein</fullName>
    </submittedName>
</protein>
<dbReference type="Gene3D" id="3.10.450.50">
    <property type="match status" value="1"/>
</dbReference>
<dbReference type="SUPFAM" id="SSF54427">
    <property type="entry name" value="NTF2-like"/>
    <property type="match status" value="1"/>
</dbReference>
<proteinExistence type="predicted"/>
<dbReference type="InterPro" id="IPR008317">
    <property type="entry name" value="UCP030561"/>
</dbReference>
<evidence type="ECO:0000313" key="2">
    <source>
        <dbReference type="EMBL" id="MBM7131449.1"/>
    </source>
</evidence>
<organism evidence="2 3">
    <name type="scientific">Dyella mobilis</name>
    <dbReference type="NCBI Taxonomy" id="1849582"/>
    <lineage>
        <taxon>Bacteria</taxon>
        <taxon>Pseudomonadati</taxon>
        <taxon>Pseudomonadota</taxon>
        <taxon>Gammaproteobacteria</taxon>
        <taxon>Lysobacterales</taxon>
        <taxon>Rhodanobacteraceae</taxon>
        <taxon>Dyella</taxon>
    </lineage>
</organism>
<dbReference type="InterPro" id="IPR032710">
    <property type="entry name" value="NTF2-like_dom_sf"/>
</dbReference>
<comment type="caution">
    <text evidence="2">The sequence shown here is derived from an EMBL/GenBank/DDBJ whole genome shotgun (WGS) entry which is preliminary data.</text>
</comment>
<dbReference type="PIRSF" id="PIRSF030561">
    <property type="entry name" value="UCP030561"/>
    <property type="match status" value="1"/>
</dbReference>
<dbReference type="EMBL" id="JADIKF010000040">
    <property type="protein sequence ID" value="MBM7131449.1"/>
    <property type="molecule type" value="Genomic_DNA"/>
</dbReference>
<accession>A0ABS2KKL5</accession>